<dbReference type="EMBL" id="UHDK01000001">
    <property type="protein sequence ID" value="SUM31803.1"/>
    <property type="molecule type" value="Genomic_DNA"/>
</dbReference>
<keyword evidence="1" id="KW-0472">Membrane</keyword>
<name>A0A380FEB3_STAGA</name>
<protein>
    <submittedName>
        <fullName evidence="2">Monovalent cation/H+ antiporter subunit D</fullName>
    </submittedName>
</protein>
<feature type="transmembrane region" description="Helical" evidence="1">
    <location>
        <begin position="37"/>
        <end position="60"/>
    </location>
</feature>
<proteinExistence type="predicted"/>
<keyword evidence="1" id="KW-1133">Transmembrane helix</keyword>
<evidence type="ECO:0000313" key="2">
    <source>
        <dbReference type="EMBL" id="SUM31803.1"/>
    </source>
</evidence>
<reference evidence="2 3" key="1">
    <citation type="submission" date="2018-06" db="EMBL/GenBank/DDBJ databases">
        <authorList>
            <consortium name="Pathogen Informatics"/>
            <person name="Doyle S."/>
        </authorList>
    </citation>
    <scope>NUCLEOTIDE SEQUENCE [LARGE SCALE GENOMIC DNA]</scope>
    <source>
        <strain evidence="2 3">NCTC12195</strain>
    </source>
</reference>
<dbReference type="AlphaFoldDB" id="A0A380FEB3"/>
<gene>
    <name evidence="2" type="primary">mnhD1_1</name>
    <name evidence="2" type="ORF">NCTC12195_01239</name>
</gene>
<organism evidence="2 3">
    <name type="scientific">Staphylococcus gallinarum</name>
    <dbReference type="NCBI Taxonomy" id="1293"/>
    <lineage>
        <taxon>Bacteria</taxon>
        <taxon>Bacillati</taxon>
        <taxon>Bacillota</taxon>
        <taxon>Bacilli</taxon>
        <taxon>Bacillales</taxon>
        <taxon>Staphylococcaceae</taxon>
        <taxon>Staphylococcus</taxon>
    </lineage>
</organism>
<sequence length="101" mass="11645">MTTMSNLLIFPLLLPAVCALLLVFIRTQSRLSRIFSIGTMALTTIISLMLLISVMVHGPIKLDFGGWQAPFWYSICWRFIKLINGYCFELCCNAYYGLWIW</sequence>
<feature type="transmembrane region" description="Helical" evidence="1">
    <location>
        <begin position="6"/>
        <end position="25"/>
    </location>
</feature>
<accession>A0A380FEB3</accession>
<evidence type="ECO:0000313" key="3">
    <source>
        <dbReference type="Proteomes" id="UP000255277"/>
    </source>
</evidence>
<evidence type="ECO:0000256" key="1">
    <source>
        <dbReference type="SAM" id="Phobius"/>
    </source>
</evidence>
<dbReference type="Proteomes" id="UP000255277">
    <property type="component" value="Unassembled WGS sequence"/>
</dbReference>
<keyword evidence="1" id="KW-0812">Transmembrane</keyword>